<sequence length="56" mass="6391">MTTGVLTSVTDSQPTGRHRRPESDETDAERTQRHPALQQVVDDWLTEWPSTDPDRS</sequence>
<dbReference type="EMBL" id="QUNO01000009">
    <property type="protein sequence ID" value="REH43610.1"/>
    <property type="molecule type" value="Genomic_DNA"/>
</dbReference>
<organism evidence="2 3">
    <name type="scientific">Kutzneria buriramensis</name>
    <dbReference type="NCBI Taxonomy" id="1045776"/>
    <lineage>
        <taxon>Bacteria</taxon>
        <taxon>Bacillati</taxon>
        <taxon>Actinomycetota</taxon>
        <taxon>Actinomycetes</taxon>
        <taxon>Pseudonocardiales</taxon>
        <taxon>Pseudonocardiaceae</taxon>
        <taxon>Kutzneria</taxon>
    </lineage>
</organism>
<gene>
    <name evidence="2" type="ORF">BCF44_109153</name>
</gene>
<protein>
    <submittedName>
        <fullName evidence="2">Uncharacterized protein</fullName>
    </submittedName>
</protein>
<reference evidence="2 3" key="1">
    <citation type="submission" date="2018-08" db="EMBL/GenBank/DDBJ databases">
        <title>Genomic Encyclopedia of Archaeal and Bacterial Type Strains, Phase II (KMG-II): from individual species to whole genera.</title>
        <authorList>
            <person name="Goeker M."/>
        </authorList>
    </citation>
    <scope>NUCLEOTIDE SEQUENCE [LARGE SCALE GENOMIC DNA]</scope>
    <source>
        <strain evidence="2 3">DSM 45791</strain>
    </source>
</reference>
<keyword evidence="3" id="KW-1185">Reference proteome</keyword>
<evidence type="ECO:0000313" key="2">
    <source>
        <dbReference type="EMBL" id="REH43610.1"/>
    </source>
</evidence>
<feature type="compositionally biased region" description="Polar residues" evidence="1">
    <location>
        <begin position="1"/>
        <end position="15"/>
    </location>
</feature>
<dbReference type="Proteomes" id="UP000256269">
    <property type="component" value="Unassembled WGS sequence"/>
</dbReference>
<evidence type="ECO:0000256" key="1">
    <source>
        <dbReference type="SAM" id="MobiDB-lite"/>
    </source>
</evidence>
<evidence type="ECO:0000313" key="3">
    <source>
        <dbReference type="Proteomes" id="UP000256269"/>
    </source>
</evidence>
<name>A0A3E0HEH3_9PSEU</name>
<dbReference type="AlphaFoldDB" id="A0A3E0HEH3"/>
<proteinExistence type="predicted"/>
<accession>A0A3E0HEH3</accession>
<feature type="region of interest" description="Disordered" evidence="1">
    <location>
        <begin position="1"/>
        <end position="56"/>
    </location>
</feature>
<comment type="caution">
    <text evidence="2">The sequence shown here is derived from an EMBL/GenBank/DDBJ whole genome shotgun (WGS) entry which is preliminary data.</text>
</comment>